<dbReference type="PRINTS" id="PR00417">
    <property type="entry name" value="PRTPISMRASEI"/>
</dbReference>
<sequence length="608" mass="68325">MQLYLCEKPSQARDIARVLDARNLSDGYLHSATVTITWCFGHLLSMAAPEDYDPALKHWRAEHLPFIPPAWRLVIRPEVRKQFRIIEKLLKQADAVVIATDADREGETIAREILEQCRWRGPVQRLWLSALDEASIHKALTALRPGDSTFPLYQAGLARARADWLVGINMTRACTLMNRRHKGVLSVGRVQTPTLRLVVERDREIARFTPRPWWRVDARLHVEGCSFLAQWQPDSAYCDDEGRCIRESAARDATARLQQAGTALVMDVTTRREKTPPPLAFTLSALQQTCSKQWGMGAQEVLDIAQRLYETHKATTYPRTDCGWLPISIHAEAPQVLAALVASDALLQPLATQLNLQQRSRLWDDSKITAHHGIIPTRKTVDLAQLNDSERKVYGLVRSHFLAQFLPDHEADKTELRLNCAGETLVARGSVVIVSGWRQLFLREMATHSLEETQALPALQQGQTCKVEQVDVRARQTQPPEHYTERTLIAAMKNAARFVSDERLKQRLKENAGIGTEATRAGIIQTLLKRGYLIKQRRFLLATDTASTLIDALPETLKDPGTTALWEQMLDDMATGKMGLEAFLVQQQETVTALTAQIVRGQKSASSG</sequence>
<evidence type="ECO:0000256" key="11">
    <source>
        <dbReference type="ARBA" id="ARBA00032235"/>
    </source>
</evidence>
<evidence type="ECO:0000313" key="15">
    <source>
        <dbReference type="EMBL" id="MUM73042.1"/>
    </source>
</evidence>
<evidence type="ECO:0000256" key="2">
    <source>
        <dbReference type="ARBA" id="ARBA00009446"/>
    </source>
</evidence>
<dbReference type="SUPFAM" id="SSF56712">
    <property type="entry name" value="Prokaryotic type I DNA topoisomerase"/>
    <property type="match status" value="1"/>
</dbReference>
<dbReference type="InterPro" id="IPR013825">
    <property type="entry name" value="Topo_IA_cen_sub2"/>
</dbReference>
<comment type="similarity">
    <text evidence="2">Belongs to the type IA topoisomerase family.</text>
</comment>
<dbReference type="AlphaFoldDB" id="A0A376TNE7"/>
<dbReference type="SMART" id="SM00493">
    <property type="entry name" value="TOPRIM"/>
    <property type="match status" value="1"/>
</dbReference>
<accession>A0A376TNE7</accession>
<dbReference type="InterPro" id="IPR013826">
    <property type="entry name" value="Topo_IA_cen_sub3"/>
</dbReference>
<dbReference type="NCBIfam" id="TIGR01056">
    <property type="entry name" value="topB"/>
    <property type="match status" value="1"/>
</dbReference>
<dbReference type="GO" id="GO:0046872">
    <property type="term" value="F:metal ion binding"/>
    <property type="evidence" value="ECO:0007669"/>
    <property type="project" value="UniProtKB-KW"/>
</dbReference>
<dbReference type="EMBL" id="WOET01000008">
    <property type="protein sequence ID" value="MUM73042.1"/>
    <property type="molecule type" value="Genomic_DNA"/>
</dbReference>
<protein>
    <recommendedName>
        <fullName evidence="3">DNA topoisomerase</fullName>
        <ecNumber evidence="3">5.6.2.1</ecNumber>
    </recommendedName>
    <alternativeName>
        <fullName evidence="12">Omega-protein</fullName>
    </alternativeName>
    <alternativeName>
        <fullName evidence="11">Relaxing enzyme</fullName>
    </alternativeName>
    <alternativeName>
        <fullName evidence="9">Swivelase</fullName>
    </alternativeName>
    <alternativeName>
        <fullName evidence="10">Untwisting enzyme</fullName>
    </alternativeName>
</protein>
<dbReference type="FunFam" id="1.10.290.10:FF:000004">
    <property type="entry name" value="DNA topoisomerase 3"/>
    <property type="match status" value="1"/>
</dbReference>
<evidence type="ECO:0000256" key="4">
    <source>
        <dbReference type="ARBA" id="ARBA00022723"/>
    </source>
</evidence>
<dbReference type="Gene3D" id="1.10.460.10">
    <property type="entry name" value="Topoisomerase I, domain 2"/>
    <property type="match status" value="1"/>
</dbReference>
<evidence type="ECO:0000313" key="17">
    <source>
        <dbReference type="Proteomes" id="UP000254405"/>
    </source>
</evidence>
<dbReference type="GO" id="GO:0003677">
    <property type="term" value="F:DNA binding"/>
    <property type="evidence" value="ECO:0007669"/>
    <property type="project" value="UniProtKB-KW"/>
</dbReference>
<dbReference type="EC" id="5.6.2.1" evidence="3"/>
<dbReference type="InterPro" id="IPR005738">
    <property type="entry name" value="TopoIII"/>
</dbReference>
<reference evidence="16 17" key="1">
    <citation type="submission" date="2018-06" db="EMBL/GenBank/DDBJ databases">
        <authorList>
            <consortium name="Pathogen Informatics"/>
            <person name="Doyle S."/>
        </authorList>
    </citation>
    <scope>NUCLEOTIDE SEQUENCE [LARGE SCALE GENOMIC DNA]</scope>
    <source>
        <strain evidence="16 17">NCTC8985</strain>
    </source>
</reference>
<dbReference type="GO" id="GO:0043597">
    <property type="term" value="C:cytoplasmic replication fork"/>
    <property type="evidence" value="ECO:0007669"/>
    <property type="project" value="TreeGrafter"/>
</dbReference>
<keyword evidence="6" id="KW-0799">Topoisomerase</keyword>
<dbReference type="GO" id="GO:0006265">
    <property type="term" value="P:DNA topological change"/>
    <property type="evidence" value="ECO:0007669"/>
    <property type="project" value="InterPro"/>
</dbReference>
<dbReference type="Gene3D" id="1.10.290.10">
    <property type="entry name" value="Topoisomerase I, domain 4"/>
    <property type="match status" value="1"/>
</dbReference>
<keyword evidence="8 16" id="KW-0413">Isomerase</keyword>
<evidence type="ECO:0000313" key="18">
    <source>
        <dbReference type="Proteomes" id="UP000490727"/>
    </source>
</evidence>
<name>A0A376TNE7_ECOLX</name>
<evidence type="ECO:0000256" key="7">
    <source>
        <dbReference type="ARBA" id="ARBA00023125"/>
    </source>
</evidence>
<dbReference type="RefSeq" id="WP_032214543.1">
    <property type="nucleotide sequence ID" value="NZ_BFYR01000020.1"/>
</dbReference>
<dbReference type="InterPro" id="IPR013824">
    <property type="entry name" value="Topo_IA_cen_sub1"/>
</dbReference>
<dbReference type="Pfam" id="PF01131">
    <property type="entry name" value="Topoisom_bac"/>
    <property type="match status" value="1"/>
</dbReference>
<evidence type="ECO:0000259" key="14">
    <source>
        <dbReference type="PROSITE" id="PS52039"/>
    </source>
</evidence>
<keyword evidence="4" id="KW-0479">Metal-binding</keyword>
<dbReference type="InterPro" id="IPR000380">
    <property type="entry name" value="Topo_IA"/>
</dbReference>
<dbReference type="InterPro" id="IPR034144">
    <property type="entry name" value="TOPRIM_TopoIII"/>
</dbReference>
<evidence type="ECO:0000256" key="10">
    <source>
        <dbReference type="ARBA" id="ARBA00031985"/>
    </source>
</evidence>
<dbReference type="GO" id="GO:0006310">
    <property type="term" value="P:DNA recombination"/>
    <property type="evidence" value="ECO:0007669"/>
    <property type="project" value="TreeGrafter"/>
</dbReference>
<dbReference type="PROSITE" id="PS50880">
    <property type="entry name" value="TOPRIM"/>
    <property type="match status" value="1"/>
</dbReference>
<evidence type="ECO:0000256" key="3">
    <source>
        <dbReference type="ARBA" id="ARBA00012891"/>
    </source>
</evidence>
<dbReference type="NCBIfam" id="NF005829">
    <property type="entry name" value="PRK07726.1"/>
    <property type="match status" value="1"/>
</dbReference>
<proteinExistence type="inferred from homology"/>
<dbReference type="GO" id="GO:0003917">
    <property type="term" value="F:DNA topoisomerase type I (single strand cut, ATP-independent) activity"/>
    <property type="evidence" value="ECO:0007669"/>
    <property type="project" value="UniProtKB-EC"/>
</dbReference>
<dbReference type="PROSITE" id="PS00396">
    <property type="entry name" value="TOPO_IA_1"/>
    <property type="match status" value="1"/>
</dbReference>
<evidence type="ECO:0000259" key="13">
    <source>
        <dbReference type="PROSITE" id="PS50880"/>
    </source>
</evidence>
<dbReference type="InterPro" id="IPR003602">
    <property type="entry name" value="Topo_IA_DNA-bd_dom"/>
</dbReference>
<dbReference type="Pfam" id="PF01751">
    <property type="entry name" value="Toprim"/>
    <property type="match status" value="1"/>
</dbReference>
<organism evidence="16 17">
    <name type="scientific">Escherichia coli</name>
    <dbReference type="NCBI Taxonomy" id="562"/>
    <lineage>
        <taxon>Bacteria</taxon>
        <taxon>Pseudomonadati</taxon>
        <taxon>Pseudomonadota</taxon>
        <taxon>Gammaproteobacteria</taxon>
        <taxon>Enterobacterales</taxon>
        <taxon>Enterobacteriaceae</taxon>
        <taxon>Escherichia</taxon>
    </lineage>
</organism>
<dbReference type="InterPro" id="IPR013497">
    <property type="entry name" value="Topo_IA_cen"/>
</dbReference>
<dbReference type="CDD" id="cd00186">
    <property type="entry name" value="TOP1Ac"/>
    <property type="match status" value="1"/>
</dbReference>
<dbReference type="EMBL" id="UGCO01000001">
    <property type="protein sequence ID" value="STI78216.1"/>
    <property type="molecule type" value="Genomic_DNA"/>
</dbReference>
<feature type="domain" description="Topo IA-type catalytic" evidence="14">
    <location>
        <begin position="149"/>
        <end position="595"/>
    </location>
</feature>
<keyword evidence="5" id="KW-0460">Magnesium</keyword>
<dbReference type="SMART" id="SM00436">
    <property type="entry name" value="TOP1Bc"/>
    <property type="match status" value="1"/>
</dbReference>
<dbReference type="PROSITE" id="PS52039">
    <property type="entry name" value="TOPO_IA_2"/>
    <property type="match status" value="1"/>
</dbReference>
<dbReference type="InterPro" id="IPR006171">
    <property type="entry name" value="TOPRIM_dom"/>
</dbReference>
<dbReference type="CDD" id="cd03362">
    <property type="entry name" value="TOPRIM_TopoIA_TopoIII"/>
    <property type="match status" value="1"/>
</dbReference>
<dbReference type="PANTHER" id="PTHR11390:SF21">
    <property type="entry name" value="DNA TOPOISOMERASE 3-ALPHA"/>
    <property type="match status" value="1"/>
</dbReference>
<comment type="catalytic activity">
    <reaction evidence="1">
        <text>ATP-independent breakage of single-stranded DNA, followed by passage and rejoining.</text>
        <dbReference type="EC" id="5.6.2.1"/>
    </reaction>
</comment>
<evidence type="ECO:0000256" key="9">
    <source>
        <dbReference type="ARBA" id="ARBA00030003"/>
    </source>
</evidence>
<evidence type="ECO:0000256" key="6">
    <source>
        <dbReference type="ARBA" id="ARBA00023029"/>
    </source>
</evidence>
<evidence type="ECO:0000256" key="5">
    <source>
        <dbReference type="ARBA" id="ARBA00022842"/>
    </source>
</evidence>
<keyword evidence="7" id="KW-0238">DNA-binding</keyword>
<dbReference type="InterPro" id="IPR023406">
    <property type="entry name" value="Topo_IA_AS"/>
</dbReference>
<evidence type="ECO:0000256" key="12">
    <source>
        <dbReference type="ARBA" id="ARBA00032877"/>
    </source>
</evidence>
<dbReference type="InterPro" id="IPR003601">
    <property type="entry name" value="Topo_IA_2"/>
</dbReference>
<dbReference type="Proteomes" id="UP000490727">
    <property type="component" value="Unassembled WGS sequence"/>
</dbReference>
<dbReference type="Proteomes" id="UP000254405">
    <property type="component" value="Unassembled WGS sequence"/>
</dbReference>
<evidence type="ECO:0000313" key="16">
    <source>
        <dbReference type="EMBL" id="STI78216.1"/>
    </source>
</evidence>
<dbReference type="InterPro" id="IPR023405">
    <property type="entry name" value="Topo_IA_core_domain"/>
</dbReference>
<dbReference type="SMART" id="SM00437">
    <property type="entry name" value="TOP1Ac"/>
    <property type="match status" value="1"/>
</dbReference>
<evidence type="ECO:0000256" key="1">
    <source>
        <dbReference type="ARBA" id="ARBA00000213"/>
    </source>
</evidence>
<dbReference type="GO" id="GO:0006281">
    <property type="term" value="P:DNA repair"/>
    <property type="evidence" value="ECO:0007669"/>
    <property type="project" value="TreeGrafter"/>
</dbReference>
<feature type="domain" description="Toprim" evidence="13">
    <location>
        <begin position="1"/>
        <end position="132"/>
    </location>
</feature>
<evidence type="ECO:0000256" key="8">
    <source>
        <dbReference type="ARBA" id="ARBA00023235"/>
    </source>
</evidence>
<gene>
    <name evidence="16" type="primary">topB_2</name>
    <name evidence="15" type="synonym">topB</name>
    <name evidence="15" type="ORF">GNZ05_12845</name>
    <name evidence="16" type="ORF">NCTC8985_03537</name>
</gene>
<dbReference type="Gene3D" id="2.70.20.10">
    <property type="entry name" value="Topoisomerase I, domain 3"/>
    <property type="match status" value="1"/>
</dbReference>
<reference evidence="15 18" key="2">
    <citation type="submission" date="2019-11" db="EMBL/GenBank/DDBJ databases">
        <title>Whole genome sequence analysis of environmental Escherichia coli from the feces of straw-necked ibis (Threskiornis spinicollis) nesting on inland wetlands.</title>
        <authorList>
            <person name="Wyrsch E.R."/>
            <person name="Roy Chowdhury P."/>
            <person name="Wallis L."/>
            <person name="Cummins M.L."/>
            <person name="Zingali T."/>
            <person name="Brandis K.J."/>
            <person name="Djordjevic S.P."/>
        </authorList>
    </citation>
    <scope>NUCLEOTIDE SEQUENCE [LARGE SCALE GENOMIC DNA]</scope>
    <source>
        <strain evidence="15 18">IBS12</strain>
    </source>
</reference>
<dbReference type="PANTHER" id="PTHR11390">
    <property type="entry name" value="PROKARYOTIC DNA TOPOISOMERASE"/>
    <property type="match status" value="1"/>
</dbReference>
<dbReference type="Gene3D" id="3.40.50.140">
    <property type="match status" value="1"/>
</dbReference>